<evidence type="ECO:0000256" key="3">
    <source>
        <dbReference type="ARBA" id="ARBA00022692"/>
    </source>
</evidence>
<keyword evidence="4 7" id="KW-1133">Transmembrane helix</keyword>
<name>A0A9D4Y7T5_PEA</name>
<evidence type="ECO:0000256" key="2">
    <source>
        <dbReference type="ARBA" id="ARBA00006840"/>
    </source>
</evidence>
<evidence type="ECO:0000256" key="4">
    <source>
        <dbReference type="ARBA" id="ARBA00022989"/>
    </source>
</evidence>
<reference evidence="9 10" key="1">
    <citation type="journal article" date="2022" name="Nat. Genet.">
        <title>Improved pea reference genome and pan-genome highlight genomic features and evolutionary characteristics.</title>
        <authorList>
            <person name="Yang T."/>
            <person name="Liu R."/>
            <person name="Luo Y."/>
            <person name="Hu S."/>
            <person name="Wang D."/>
            <person name="Wang C."/>
            <person name="Pandey M.K."/>
            <person name="Ge S."/>
            <person name="Xu Q."/>
            <person name="Li N."/>
            <person name="Li G."/>
            <person name="Huang Y."/>
            <person name="Saxena R.K."/>
            <person name="Ji Y."/>
            <person name="Li M."/>
            <person name="Yan X."/>
            <person name="He Y."/>
            <person name="Liu Y."/>
            <person name="Wang X."/>
            <person name="Xiang C."/>
            <person name="Varshney R.K."/>
            <person name="Ding H."/>
            <person name="Gao S."/>
            <person name="Zong X."/>
        </authorList>
    </citation>
    <scope>NUCLEOTIDE SEQUENCE [LARGE SCALE GENOMIC DNA]</scope>
    <source>
        <strain evidence="9 10">cv. Zhongwan 6</strain>
    </source>
</reference>
<dbReference type="Proteomes" id="UP001058974">
    <property type="component" value="Chromosome 2"/>
</dbReference>
<keyword evidence="10" id="KW-1185">Reference proteome</keyword>
<keyword evidence="5 7" id="KW-0472">Membrane</keyword>
<feature type="transmembrane region" description="Helical" evidence="7">
    <location>
        <begin position="21"/>
        <end position="39"/>
    </location>
</feature>
<dbReference type="PANTHER" id="PTHR47604:SF1">
    <property type="entry name" value="ADENYLYL CYCLASE"/>
    <property type="match status" value="1"/>
</dbReference>
<dbReference type="EMBL" id="JAMSHJ010000006">
    <property type="protein sequence ID" value="KAI5397413.1"/>
    <property type="molecule type" value="Genomic_DNA"/>
</dbReference>
<evidence type="ECO:0000313" key="10">
    <source>
        <dbReference type="Proteomes" id="UP001058974"/>
    </source>
</evidence>
<comment type="similarity">
    <text evidence="2">Belongs to the tetraspanin (TM4SF) family.</text>
</comment>
<dbReference type="Proteomes" id="UP001058974">
    <property type="component" value="Chromosome 6"/>
</dbReference>
<dbReference type="InterPro" id="IPR018503">
    <property type="entry name" value="Tetraspanin_CS"/>
</dbReference>
<dbReference type="PANTHER" id="PTHR47604">
    <property type="entry name" value="ADENYLYL CYCLASE"/>
    <property type="match status" value="1"/>
</dbReference>
<feature type="region of interest" description="Disordered" evidence="6">
    <location>
        <begin position="352"/>
        <end position="373"/>
    </location>
</feature>
<dbReference type="AlphaFoldDB" id="A0A9D4Y7T5"/>
<sequence>MGVWLHKQSTTECERFLEKPIIALGVFLLVVSLMGLIGACCRVSWLLWFYLLVMFLLIVLLFAFTIFAFVVTNKGAGEALSNRGYKEYRLGDYSNWLQNKVTNGNTWERIRGCLESGKLCSEYHFKFLNDNIEKFHAEQLSALQTYAKNHNDTNLLVEVMKLLKRNDLPLQPGTADIVFSICYNTDEWELINKYAKRFVKAGVKLRQTSFDTWMRFAAKRGDTESLWKIEKLRSDSMKQHTLATGFSCAKGLLLERKPNDAVAIIQVLNQSQVSSTSVAEDEIIVISLIAFVRTLFLGLRVSQFNGDKSGSGATPDRTQKTITNFITSGEANRKKDPFSDVTDHDFISDIETDPSIDVGHTSQLDSRDPFDGNHSLDVNHQSCTLWKNDGAEKVQTSGNDAASSHHSACTEMLGSTSFQGKFEGKNVIGLCFFSQDQKHRINRQSKSKKQKLSQREGRYTPIDYFFVKE</sequence>
<organism evidence="9 10">
    <name type="scientific">Pisum sativum</name>
    <name type="common">Garden pea</name>
    <name type="synonym">Lathyrus oleraceus</name>
    <dbReference type="NCBI Taxonomy" id="3888"/>
    <lineage>
        <taxon>Eukaryota</taxon>
        <taxon>Viridiplantae</taxon>
        <taxon>Streptophyta</taxon>
        <taxon>Embryophyta</taxon>
        <taxon>Tracheophyta</taxon>
        <taxon>Spermatophyta</taxon>
        <taxon>Magnoliopsida</taxon>
        <taxon>eudicotyledons</taxon>
        <taxon>Gunneridae</taxon>
        <taxon>Pentapetalae</taxon>
        <taxon>rosids</taxon>
        <taxon>fabids</taxon>
        <taxon>Fabales</taxon>
        <taxon>Fabaceae</taxon>
        <taxon>Papilionoideae</taxon>
        <taxon>50 kb inversion clade</taxon>
        <taxon>NPAAA clade</taxon>
        <taxon>Hologalegina</taxon>
        <taxon>IRL clade</taxon>
        <taxon>Fabeae</taxon>
        <taxon>Lathyrus</taxon>
    </lineage>
</organism>
<evidence type="ECO:0000313" key="9">
    <source>
        <dbReference type="EMBL" id="KAI5433383.1"/>
    </source>
</evidence>
<proteinExistence type="inferred from homology"/>
<dbReference type="InterPro" id="IPR018499">
    <property type="entry name" value="Tetraspanin/Peripherin"/>
</dbReference>
<dbReference type="PROSITE" id="PS00421">
    <property type="entry name" value="TM4_1"/>
    <property type="match status" value="1"/>
</dbReference>
<keyword evidence="3 7" id="KW-0812">Transmembrane</keyword>
<protein>
    <submittedName>
        <fullName evidence="9">Uncharacterized protein</fullName>
    </submittedName>
</protein>
<feature type="transmembrane region" description="Helical" evidence="7">
    <location>
        <begin position="45"/>
        <end position="71"/>
    </location>
</feature>
<comment type="caution">
    <text evidence="9">The sequence shown here is derived from an EMBL/GenBank/DDBJ whole genome shotgun (WGS) entry which is preliminary data.</text>
</comment>
<evidence type="ECO:0000256" key="1">
    <source>
        <dbReference type="ARBA" id="ARBA00004141"/>
    </source>
</evidence>
<dbReference type="EMBL" id="JAMSHJ010000002">
    <property type="protein sequence ID" value="KAI5433383.1"/>
    <property type="molecule type" value="Genomic_DNA"/>
</dbReference>
<accession>A0A9D4Y7T5</accession>
<evidence type="ECO:0000256" key="7">
    <source>
        <dbReference type="SAM" id="Phobius"/>
    </source>
</evidence>
<evidence type="ECO:0000256" key="5">
    <source>
        <dbReference type="ARBA" id="ARBA00023136"/>
    </source>
</evidence>
<dbReference type="Gramene" id="Psat06G0328700-T1">
    <property type="protein sequence ID" value="KAI5397413.1"/>
    <property type="gene ID" value="KIW84_063287"/>
</dbReference>
<dbReference type="Gramene" id="Psat02G0059900-T1">
    <property type="protein sequence ID" value="KAI5433383.1"/>
    <property type="gene ID" value="KIW84_020599"/>
</dbReference>
<comment type="subcellular location">
    <subcellularLocation>
        <location evidence="1">Membrane</location>
        <topology evidence="1">Multi-pass membrane protein</topology>
    </subcellularLocation>
</comment>
<evidence type="ECO:0000256" key="6">
    <source>
        <dbReference type="SAM" id="MobiDB-lite"/>
    </source>
</evidence>
<gene>
    <name evidence="9" type="ORF">KIW84_020599</name>
    <name evidence="8" type="ORF">KIW84_063287</name>
</gene>
<evidence type="ECO:0000313" key="8">
    <source>
        <dbReference type="EMBL" id="KAI5397413.1"/>
    </source>
</evidence>
<dbReference type="GO" id="GO:0016020">
    <property type="term" value="C:membrane"/>
    <property type="evidence" value="ECO:0007669"/>
    <property type="project" value="UniProtKB-SubCell"/>
</dbReference>
<dbReference type="Pfam" id="PF00335">
    <property type="entry name" value="Tetraspanin"/>
    <property type="match status" value="1"/>
</dbReference>